<keyword evidence="2" id="KW-1185">Reference proteome</keyword>
<dbReference type="PANTHER" id="PTHR13132">
    <property type="entry name" value="ALPHA- 1,6 -FUCOSYLTRANSFERASE"/>
    <property type="match status" value="1"/>
</dbReference>
<dbReference type="RefSeq" id="WP_206982209.1">
    <property type="nucleotide sequence ID" value="NZ_JAFLQZ010000003.1"/>
</dbReference>
<name>A0A939EVF2_9BACT</name>
<comment type="caution">
    <text evidence="1">The sequence shown here is derived from an EMBL/GenBank/DDBJ whole genome shotgun (WGS) entry which is preliminary data.</text>
</comment>
<dbReference type="Proteomes" id="UP000664144">
    <property type="component" value="Unassembled WGS sequence"/>
</dbReference>
<accession>A0A939EVF2</accession>
<dbReference type="GO" id="GO:0046921">
    <property type="term" value="F:alpha-(1-&gt;6)-fucosyltransferase activity"/>
    <property type="evidence" value="ECO:0007669"/>
    <property type="project" value="TreeGrafter"/>
</dbReference>
<proteinExistence type="predicted"/>
<dbReference type="EMBL" id="JAFLQZ010000003">
    <property type="protein sequence ID" value="MBO0357365.1"/>
    <property type="molecule type" value="Genomic_DNA"/>
</dbReference>
<sequence length="321" mass="38192">MTTEEWLDRYYSLNNSFKKRLVFRLGVDSGFFSEYNNMILALLYCLKYGIRFELYSDHTHFALRDGWNDFFAPFKSVNTQRINKDYNLRPYIIEESKEAPLQKTVKYTYIKRAYQLLFGVDYMTQDLWPHHRDQAFAQATFDIPELGFHQTPLLEATQQVIKALWHYNEQSAPLVASFLDTLQLPAEYISLHVRAGDKFTETEMYDFSEYMIPAARFSRNQEAFILTDDYTVIEQLQVQYPAWRFHTLCAPTERGYFHRDFVKQDKQFKYMQHLKLFANMDVCAGSTKFIGTYSSNPGMYMGMRIGPERCFCLDFDKWLIW</sequence>
<dbReference type="PANTHER" id="PTHR13132:SF29">
    <property type="entry name" value="ALPHA-(1,6)-FUCOSYLTRANSFERASE"/>
    <property type="match status" value="1"/>
</dbReference>
<evidence type="ECO:0000313" key="1">
    <source>
        <dbReference type="EMBL" id="MBO0357365.1"/>
    </source>
</evidence>
<protein>
    <submittedName>
        <fullName evidence="1">Uncharacterized protein</fullName>
    </submittedName>
</protein>
<evidence type="ECO:0000313" key="2">
    <source>
        <dbReference type="Proteomes" id="UP000664144"/>
    </source>
</evidence>
<dbReference type="GO" id="GO:0006487">
    <property type="term" value="P:protein N-linked glycosylation"/>
    <property type="evidence" value="ECO:0007669"/>
    <property type="project" value="TreeGrafter"/>
</dbReference>
<organism evidence="1 2">
    <name type="scientific">Hymenobacter telluris</name>
    <dbReference type="NCBI Taxonomy" id="2816474"/>
    <lineage>
        <taxon>Bacteria</taxon>
        <taxon>Pseudomonadati</taxon>
        <taxon>Bacteroidota</taxon>
        <taxon>Cytophagia</taxon>
        <taxon>Cytophagales</taxon>
        <taxon>Hymenobacteraceae</taxon>
        <taxon>Hymenobacter</taxon>
    </lineage>
</organism>
<gene>
    <name evidence="1" type="ORF">J0X19_05365</name>
</gene>
<dbReference type="AlphaFoldDB" id="A0A939EVF2"/>
<reference evidence="1" key="1">
    <citation type="submission" date="2021-03" db="EMBL/GenBank/DDBJ databases">
        <authorList>
            <person name="Kim M.K."/>
        </authorList>
    </citation>
    <scope>NUCLEOTIDE SEQUENCE</scope>
    <source>
        <strain evidence="1">BT186</strain>
    </source>
</reference>